<gene>
    <name evidence="2" type="ORF">O3P16_13455</name>
</gene>
<keyword evidence="1" id="KW-1133">Transmembrane helix</keyword>
<evidence type="ECO:0000313" key="3">
    <source>
        <dbReference type="Proteomes" id="UP001210231"/>
    </source>
</evidence>
<feature type="transmembrane region" description="Helical" evidence="1">
    <location>
        <begin position="219"/>
        <end position="249"/>
    </location>
</feature>
<proteinExistence type="predicted"/>
<feature type="transmembrane region" description="Helical" evidence="1">
    <location>
        <begin position="130"/>
        <end position="149"/>
    </location>
</feature>
<feature type="transmembrane region" description="Helical" evidence="1">
    <location>
        <begin position="269"/>
        <end position="290"/>
    </location>
</feature>
<feature type="transmembrane region" description="Helical" evidence="1">
    <location>
        <begin position="76"/>
        <end position="95"/>
    </location>
</feature>
<feature type="transmembrane region" description="Helical" evidence="1">
    <location>
        <begin position="336"/>
        <end position="359"/>
    </location>
</feature>
<feature type="transmembrane region" description="Helical" evidence="1">
    <location>
        <begin position="310"/>
        <end position="330"/>
    </location>
</feature>
<keyword evidence="1" id="KW-0812">Transmembrane</keyword>
<sequence>MLKSASIGILSKLISAFCGFYVMLLLTWYLSISDRGTCAFYLVIITINLAVCEVIAGASIGLLLKNYLVRNIKKVSYSWSAAISLMIPAAFYLFSRVNITEFYYLAIICFLNAGITTHQNILLGQNKLNTYYITQTAQPVLTVLFTYLFFSAADNAAGEQFLKALLFSWCLVFAGSAFVARQIHLVEDKLKTRALIKAGMSLGFRNQLGHLAGILNNRLIYLLIPATALGVFANAISIAEAMLIVPTILGQIIYSGLLNNRAHINEASVVTIQWLSIISLLAGTLVLAVLPDRFYVFIFRKELPLFKDYAVTLGLGLSFYAGFLIFSYWQSGFSRFILNFYALCTGLIFNILVSLFLLAFNRYDVLTGVRVLSMSFLVVYITSILQFLHTENTSFRVLLSHLSLKKAIKTLLK</sequence>
<evidence type="ECO:0000256" key="1">
    <source>
        <dbReference type="SAM" id="Phobius"/>
    </source>
</evidence>
<dbReference type="Proteomes" id="UP001210231">
    <property type="component" value="Unassembled WGS sequence"/>
</dbReference>
<reference evidence="2 3" key="1">
    <citation type="submission" date="2022-12" db="EMBL/GenBank/DDBJ databases">
        <title>Chitinophagaceae gen. sp. nov., a new member of the family Chitinophagaceae, isolated from soil in a chemical factory.</title>
        <authorList>
            <person name="Ke Z."/>
        </authorList>
    </citation>
    <scope>NUCLEOTIDE SEQUENCE [LARGE SCALE GENOMIC DNA]</scope>
    <source>
        <strain evidence="2 3">LY-5</strain>
    </source>
</reference>
<dbReference type="RefSeq" id="WP_407032148.1">
    <property type="nucleotide sequence ID" value="NZ_JAQGEF010000017.1"/>
</dbReference>
<comment type="caution">
    <text evidence="2">The sequence shown here is derived from an EMBL/GenBank/DDBJ whole genome shotgun (WGS) entry which is preliminary data.</text>
</comment>
<dbReference type="EMBL" id="JAQGEF010000017">
    <property type="protein sequence ID" value="MDA3615820.1"/>
    <property type="molecule type" value="Genomic_DNA"/>
</dbReference>
<keyword evidence="1" id="KW-0472">Membrane</keyword>
<feature type="transmembrane region" description="Helical" evidence="1">
    <location>
        <begin position="39"/>
        <end position="64"/>
    </location>
</feature>
<accession>A0ABT4ULZ0</accession>
<evidence type="ECO:0008006" key="4">
    <source>
        <dbReference type="Google" id="ProtNLM"/>
    </source>
</evidence>
<feature type="transmembrane region" description="Helical" evidence="1">
    <location>
        <begin position="101"/>
        <end position="123"/>
    </location>
</feature>
<feature type="transmembrane region" description="Helical" evidence="1">
    <location>
        <begin position="12"/>
        <end position="33"/>
    </location>
</feature>
<feature type="transmembrane region" description="Helical" evidence="1">
    <location>
        <begin position="371"/>
        <end position="389"/>
    </location>
</feature>
<name>A0ABT4ULZ0_9BACT</name>
<organism evidence="2 3">
    <name type="scientific">Polluticaenibacter yanchengensis</name>
    <dbReference type="NCBI Taxonomy" id="3014562"/>
    <lineage>
        <taxon>Bacteria</taxon>
        <taxon>Pseudomonadati</taxon>
        <taxon>Bacteroidota</taxon>
        <taxon>Chitinophagia</taxon>
        <taxon>Chitinophagales</taxon>
        <taxon>Chitinophagaceae</taxon>
        <taxon>Polluticaenibacter</taxon>
    </lineage>
</organism>
<feature type="transmembrane region" description="Helical" evidence="1">
    <location>
        <begin position="161"/>
        <end position="180"/>
    </location>
</feature>
<evidence type="ECO:0000313" key="2">
    <source>
        <dbReference type="EMBL" id="MDA3615820.1"/>
    </source>
</evidence>
<protein>
    <recommendedName>
        <fullName evidence="4">Polysaccharide biosynthesis protein</fullName>
    </recommendedName>
</protein>
<keyword evidence="3" id="KW-1185">Reference proteome</keyword>